<dbReference type="InterPro" id="IPR011706">
    <property type="entry name" value="Cu-oxidase_C"/>
</dbReference>
<dbReference type="EC" id="1.16.3.4" evidence="4"/>
<dbReference type="InterPro" id="IPR002355">
    <property type="entry name" value="Cu_oxidase_Cu_BS"/>
</dbReference>
<evidence type="ECO:0000256" key="4">
    <source>
        <dbReference type="ARBA" id="ARBA00038978"/>
    </source>
</evidence>
<dbReference type="EMBL" id="CAFBMT010000003">
    <property type="protein sequence ID" value="CAB4918850.1"/>
    <property type="molecule type" value="Genomic_DNA"/>
</dbReference>
<dbReference type="GO" id="GO:0005507">
    <property type="term" value="F:copper ion binding"/>
    <property type="evidence" value="ECO:0007669"/>
    <property type="project" value="InterPro"/>
</dbReference>
<comment type="catalytic activity">
    <reaction evidence="8">
        <text>4 Cu(+) + O2 + 4 H(+) = 4 Cu(2+) + 2 H2O</text>
        <dbReference type="Rhea" id="RHEA:30083"/>
        <dbReference type="ChEBI" id="CHEBI:15377"/>
        <dbReference type="ChEBI" id="CHEBI:15378"/>
        <dbReference type="ChEBI" id="CHEBI:15379"/>
        <dbReference type="ChEBI" id="CHEBI:29036"/>
        <dbReference type="ChEBI" id="CHEBI:49552"/>
        <dbReference type="EC" id="1.16.3.4"/>
    </reaction>
    <physiologicalReaction direction="left-to-right" evidence="8">
        <dbReference type="Rhea" id="RHEA:30084"/>
    </physiologicalReaction>
</comment>
<protein>
    <recommendedName>
        <fullName evidence="5">Multicopper oxidase CueO</fullName>
        <ecNumber evidence="4">1.16.3.4</ecNumber>
    </recommendedName>
    <alternativeName>
        <fullName evidence="6">Copper efflux oxidase</fullName>
    </alternativeName>
    <alternativeName>
        <fullName evidence="7">Cuprous oxidase</fullName>
    </alternativeName>
</protein>
<dbReference type="Pfam" id="PF07731">
    <property type="entry name" value="Cu-oxidase_2"/>
    <property type="match status" value="1"/>
</dbReference>
<evidence type="ECO:0000256" key="5">
    <source>
        <dbReference type="ARBA" id="ARBA00041027"/>
    </source>
</evidence>
<dbReference type="PANTHER" id="PTHR48267:SF1">
    <property type="entry name" value="BILIRUBIN OXIDASE"/>
    <property type="match status" value="1"/>
</dbReference>
<name>A0A6J7QLK7_9ZZZZ</name>
<evidence type="ECO:0000256" key="8">
    <source>
        <dbReference type="ARBA" id="ARBA00048092"/>
    </source>
</evidence>
<evidence type="ECO:0000313" key="13">
    <source>
        <dbReference type="EMBL" id="CAB4711121.1"/>
    </source>
</evidence>
<evidence type="ECO:0000313" key="16">
    <source>
        <dbReference type="EMBL" id="CAB5018578.1"/>
    </source>
</evidence>
<gene>
    <name evidence="13" type="ORF">UFOPK2656_00681</name>
    <name evidence="14" type="ORF">UFOPK3099_00660</name>
    <name evidence="15" type="ORF">UFOPK3651_00719</name>
    <name evidence="16" type="ORF">UFOPK3931_03219</name>
    <name evidence="12" type="ORF">UFOPK4189_00679</name>
</gene>
<evidence type="ECO:0000313" key="15">
    <source>
        <dbReference type="EMBL" id="CAB4918850.1"/>
    </source>
</evidence>
<keyword evidence="3" id="KW-0560">Oxidoreductase</keyword>
<accession>A0A6J7QLK7</accession>
<dbReference type="InterPro" id="IPR045087">
    <property type="entry name" value="Cu-oxidase_fam"/>
</dbReference>
<dbReference type="EMBL" id="CAFBOL010000150">
    <property type="protein sequence ID" value="CAB5018578.1"/>
    <property type="molecule type" value="Genomic_DNA"/>
</dbReference>
<feature type="domain" description="Plastocyanin-like" evidence="9">
    <location>
        <begin position="267"/>
        <end position="327"/>
    </location>
</feature>
<dbReference type="EMBL" id="CAESGF010000003">
    <property type="protein sequence ID" value="CAB4362892.1"/>
    <property type="molecule type" value="Genomic_DNA"/>
</dbReference>
<evidence type="ECO:0000259" key="10">
    <source>
        <dbReference type="Pfam" id="PF07731"/>
    </source>
</evidence>
<dbReference type="GO" id="GO:0016491">
    <property type="term" value="F:oxidoreductase activity"/>
    <property type="evidence" value="ECO:0007669"/>
    <property type="project" value="UniProtKB-KW"/>
</dbReference>
<reference evidence="16" key="1">
    <citation type="submission" date="2020-05" db="EMBL/GenBank/DDBJ databases">
        <authorList>
            <person name="Chiriac C."/>
            <person name="Salcher M."/>
            <person name="Ghai R."/>
            <person name="Kavagutti S V."/>
        </authorList>
    </citation>
    <scope>NUCLEOTIDE SEQUENCE</scope>
</reference>
<dbReference type="AlphaFoldDB" id="A0A6J7QLK7"/>
<organism evidence="16">
    <name type="scientific">freshwater metagenome</name>
    <dbReference type="NCBI Taxonomy" id="449393"/>
    <lineage>
        <taxon>unclassified sequences</taxon>
        <taxon>metagenomes</taxon>
        <taxon>ecological metagenomes</taxon>
    </lineage>
</organism>
<evidence type="ECO:0000256" key="7">
    <source>
        <dbReference type="ARBA" id="ARBA00043090"/>
    </source>
</evidence>
<dbReference type="InterPro" id="IPR001117">
    <property type="entry name" value="Cu-oxidase_2nd"/>
</dbReference>
<proteinExistence type="predicted"/>
<sequence length="530" mass="57402">MHDTTPLTRPTLGRRQFLFGGAALALAACTSSSKSTTNSGATDVSTHTTDSNACYSITTDTSAAVLQEVAVDASVSTQGFNLLWIPPTLTGTKFDLALAPSTVQFFDGAPTDTIGYNGASFWGPTLIMTKGDTVGITVTNSLDEETTTHWHGVHLPAEMDGGPMQVIDPGCAWSATFEVMNNASTYWYHPHAHELTWKQLNLGAGGFIIVQDDIESALALPRTYGVDDIPLILTSRKFGTDNAIETTGIYGDYMLTNGTMSAEVNLPAQLVRFRILNGEIERAYTLGFADDRKFWVIATDGGLVDAPVEVSRLTMVPGERYEIIVDLGADAVGSDLTMQSFNGGYSLGYPGSESATTGAFGSLLNNTTFDILRINVIASRADGVTSLPTKLTSNALWSAADATNERTIEITDNGPGSPFTFNNSGFDMNTINERVVLDTVEAWNIQNGQIFGHSFHIHDVQFAIVERSTGPVPGYEKGWKDTCYVQINEQVTFIAKFEDYASNDHPFMYHCHMANHEDEGLMGQFLVVPK</sequence>
<dbReference type="CDD" id="cd13890">
    <property type="entry name" value="CuRO_3_CueO_FtsP"/>
    <property type="match status" value="1"/>
</dbReference>
<dbReference type="Pfam" id="PF00394">
    <property type="entry name" value="Cu-oxidase"/>
    <property type="match status" value="1"/>
</dbReference>
<evidence type="ECO:0000256" key="3">
    <source>
        <dbReference type="ARBA" id="ARBA00023002"/>
    </source>
</evidence>
<feature type="domain" description="Plastocyanin-like" evidence="10">
    <location>
        <begin position="407"/>
        <end position="529"/>
    </location>
</feature>
<evidence type="ECO:0000256" key="1">
    <source>
        <dbReference type="ARBA" id="ARBA00011245"/>
    </source>
</evidence>
<dbReference type="Pfam" id="PF07732">
    <property type="entry name" value="Cu-oxidase_3"/>
    <property type="match status" value="1"/>
</dbReference>
<comment type="subunit">
    <text evidence="1">Monomer.</text>
</comment>
<evidence type="ECO:0000313" key="12">
    <source>
        <dbReference type="EMBL" id="CAB4362892.1"/>
    </source>
</evidence>
<dbReference type="EMBL" id="CAEZYF010000003">
    <property type="protein sequence ID" value="CAB4711121.1"/>
    <property type="molecule type" value="Genomic_DNA"/>
</dbReference>
<dbReference type="InterPro" id="IPR011707">
    <property type="entry name" value="Cu-oxidase-like_N"/>
</dbReference>
<dbReference type="EMBL" id="CAFAAV010000035">
    <property type="protein sequence ID" value="CAB4809910.1"/>
    <property type="molecule type" value="Genomic_DNA"/>
</dbReference>
<dbReference type="SUPFAM" id="SSF49503">
    <property type="entry name" value="Cupredoxins"/>
    <property type="match status" value="3"/>
</dbReference>
<evidence type="ECO:0000256" key="2">
    <source>
        <dbReference type="ARBA" id="ARBA00022723"/>
    </source>
</evidence>
<dbReference type="Gene3D" id="2.60.40.420">
    <property type="entry name" value="Cupredoxins - blue copper proteins"/>
    <property type="match status" value="3"/>
</dbReference>
<dbReference type="PROSITE" id="PS00080">
    <property type="entry name" value="MULTICOPPER_OXIDASE2"/>
    <property type="match status" value="1"/>
</dbReference>
<feature type="domain" description="Plastocyanin-like" evidence="11">
    <location>
        <begin position="101"/>
        <end position="212"/>
    </location>
</feature>
<evidence type="ECO:0000313" key="14">
    <source>
        <dbReference type="EMBL" id="CAB4809910.1"/>
    </source>
</evidence>
<dbReference type="InterPro" id="IPR008972">
    <property type="entry name" value="Cupredoxin"/>
</dbReference>
<dbReference type="PANTHER" id="PTHR48267">
    <property type="entry name" value="CUPREDOXIN SUPERFAMILY PROTEIN"/>
    <property type="match status" value="1"/>
</dbReference>
<evidence type="ECO:0000259" key="9">
    <source>
        <dbReference type="Pfam" id="PF00394"/>
    </source>
</evidence>
<dbReference type="InterPro" id="IPR006311">
    <property type="entry name" value="TAT_signal"/>
</dbReference>
<keyword evidence="2" id="KW-0479">Metal-binding</keyword>
<evidence type="ECO:0000259" key="11">
    <source>
        <dbReference type="Pfam" id="PF07732"/>
    </source>
</evidence>
<evidence type="ECO:0000256" key="6">
    <source>
        <dbReference type="ARBA" id="ARBA00042896"/>
    </source>
</evidence>
<dbReference type="PROSITE" id="PS51318">
    <property type="entry name" value="TAT"/>
    <property type="match status" value="1"/>
</dbReference>